<protein>
    <submittedName>
        <fullName evidence="1">Uncharacterized protein</fullName>
    </submittedName>
</protein>
<dbReference type="EMBL" id="JAUSSW010000004">
    <property type="protein sequence ID" value="MDQ0102327.1"/>
    <property type="molecule type" value="Genomic_DNA"/>
</dbReference>
<gene>
    <name evidence="1" type="ORF">J2T10_001973</name>
</gene>
<accession>A0ABT9TPA6</accession>
<reference evidence="1 2" key="1">
    <citation type="submission" date="2023-07" db="EMBL/GenBank/DDBJ databases">
        <title>Sorghum-associated microbial communities from plants grown in Nebraska, USA.</title>
        <authorList>
            <person name="Schachtman D."/>
        </authorList>
    </citation>
    <scope>NUCLEOTIDE SEQUENCE [LARGE SCALE GENOMIC DNA]</scope>
    <source>
        <strain evidence="1 2">CC523</strain>
    </source>
</reference>
<sequence length="63" mass="7237">MIPDPCCVLCKSSTGICLTRHQCEHHKEADKRDEAAHRARQTIRRPTEDKAIANITRAGRRRK</sequence>
<name>A0ABT9TPA6_PAENI</name>
<dbReference type="Proteomes" id="UP001244563">
    <property type="component" value="Unassembled WGS sequence"/>
</dbReference>
<evidence type="ECO:0000313" key="1">
    <source>
        <dbReference type="EMBL" id="MDQ0102327.1"/>
    </source>
</evidence>
<proteinExistence type="predicted"/>
<organism evidence="1 2">
    <name type="scientific">Paenarthrobacter nicotinovorans</name>
    <name type="common">Arthrobacter nicotinovorans</name>
    <dbReference type="NCBI Taxonomy" id="29320"/>
    <lineage>
        <taxon>Bacteria</taxon>
        <taxon>Bacillati</taxon>
        <taxon>Actinomycetota</taxon>
        <taxon>Actinomycetes</taxon>
        <taxon>Micrococcales</taxon>
        <taxon>Micrococcaceae</taxon>
        <taxon>Paenarthrobacter</taxon>
    </lineage>
</organism>
<dbReference type="RefSeq" id="WP_306877978.1">
    <property type="nucleotide sequence ID" value="NZ_JAUSSW010000004.1"/>
</dbReference>
<comment type="caution">
    <text evidence="1">The sequence shown here is derived from an EMBL/GenBank/DDBJ whole genome shotgun (WGS) entry which is preliminary data.</text>
</comment>
<evidence type="ECO:0000313" key="2">
    <source>
        <dbReference type="Proteomes" id="UP001244563"/>
    </source>
</evidence>
<keyword evidence="2" id="KW-1185">Reference proteome</keyword>